<dbReference type="AlphaFoldDB" id="A0AAE0SDU5"/>
<name>A0AAE0SDU5_9BIVA</name>
<reference evidence="1" key="1">
    <citation type="journal article" date="2021" name="Genome Biol. Evol.">
        <title>A High-Quality Reference Genome for a Parasitic Bivalve with Doubly Uniparental Inheritance (Bivalvia: Unionida).</title>
        <authorList>
            <person name="Smith C.H."/>
        </authorList>
    </citation>
    <scope>NUCLEOTIDE SEQUENCE</scope>
    <source>
        <strain evidence="1">CHS0354</strain>
    </source>
</reference>
<evidence type="ECO:0000313" key="1">
    <source>
        <dbReference type="EMBL" id="KAK3590066.1"/>
    </source>
</evidence>
<dbReference type="EMBL" id="JAEAOA010002345">
    <property type="protein sequence ID" value="KAK3590066.1"/>
    <property type="molecule type" value="Genomic_DNA"/>
</dbReference>
<proteinExistence type="predicted"/>
<keyword evidence="2" id="KW-1185">Reference proteome</keyword>
<feature type="non-terminal residue" evidence="1">
    <location>
        <position position="52"/>
    </location>
</feature>
<protein>
    <submittedName>
        <fullName evidence="1">Uncharacterized protein</fullName>
    </submittedName>
</protein>
<organism evidence="1 2">
    <name type="scientific">Potamilus streckersoni</name>
    <dbReference type="NCBI Taxonomy" id="2493646"/>
    <lineage>
        <taxon>Eukaryota</taxon>
        <taxon>Metazoa</taxon>
        <taxon>Spiralia</taxon>
        <taxon>Lophotrochozoa</taxon>
        <taxon>Mollusca</taxon>
        <taxon>Bivalvia</taxon>
        <taxon>Autobranchia</taxon>
        <taxon>Heteroconchia</taxon>
        <taxon>Palaeoheterodonta</taxon>
        <taxon>Unionida</taxon>
        <taxon>Unionoidea</taxon>
        <taxon>Unionidae</taxon>
        <taxon>Ambleminae</taxon>
        <taxon>Lampsilini</taxon>
        <taxon>Potamilus</taxon>
    </lineage>
</organism>
<dbReference type="Proteomes" id="UP001195483">
    <property type="component" value="Unassembled WGS sequence"/>
</dbReference>
<gene>
    <name evidence="1" type="ORF">CHS0354_041101</name>
</gene>
<accession>A0AAE0SDU5</accession>
<reference evidence="1" key="2">
    <citation type="journal article" date="2021" name="Genome Biol. Evol.">
        <title>Developing a high-quality reference genome for a parasitic bivalve with doubly uniparental inheritance (Bivalvia: Unionida).</title>
        <authorList>
            <person name="Smith C.H."/>
        </authorList>
    </citation>
    <scope>NUCLEOTIDE SEQUENCE</scope>
    <source>
        <strain evidence="1">CHS0354</strain>
        <tissue evidence="1">Mantle</tissue>
    </source>
</reference>
<evidence type="ECO:0000313" key="2">
    <source>
        <dbReference type="Proteomes" id="UP001195483"/>
    </source>
</evidence>
<comment type="caution">
    <text evidence="1">The sequence shown here is derived from an EMBL/GenBank/DDBJ whole genome shotgun (WGS) entry which is preliminary data.</text>
</comment>
<sequence>MSIEEVKKLSLYLIQLGSLTAQGLLANKAVSQLTIHLDVMGIRQMVIVINIA</sequence>
<reference evidence="1" key="3">
    <citation type="submission" date="2023-05" db="EMBL/GenBank/DDBJ databases">
        <authorList>
            <person name="Smith C.H."/>
        </authorList>
    </citation>
    <scope>NUCLEOTIDE SEQUENCE</scope>
    <source>
        <strain evidence="1">CHS0354</strain>
        <tissue evidence="1">Mantle</tissue>
    </source>
</reference>